<dbReference type="GO" id="GO:0005665">
    <property type="term" value="C:RNA polymerase II, core complex"/>
    <property type="evidence" value="ECO:0007669"/>
    <property type="project" value="InterPro"/>
</dbReference>
<protein>
    <recommendedName>
        <fullName evidence="6">DNA-directed RNA polymerase RBP11-like dimerisation domain-containing protein</fullName>
    </recommendedName>
</protein>
<dbReference type="Proteomes" id="UP000028045">
    <property type="component" value="Unassembled WGS sequence"/>
</dbReference>
<feature type="domain" description="DNA-directed RNA polymerase RBP11-like dimerisation" evidence="6">
    <location>
        <begin position="50"/>
        <end position="122"/>
    </location>
</feature>
<sequence length="146" mass="16897">MNAPDRFELFLLSDGEKKIEEKVYSGEVSRTPLRRHRQPNRRNPGMSNTSDFVLKKEDHTLGNLLSDHLKSHPNVLMSGYKIAHPNVPELFIRVQTDGTITAREAFTSVCEKLINQLEMLHQEFTREWELRRITNTGEQGNMQNGH</sequence>
<evidence type="ECO:0000313" key="8">
    <source>
        <dbReference type="Proteomes" id="UP000028045"/>
    </source>
</evidence>
<evidence type="ECO:0000256" key="4">
    <source>
        <dbReference type="ARBA" id="ARBA00023242"/>
    </source>
</evidence>
<keyword evidence="8" id="KW-1185">Reference proteome</keyword>
<dbReference type="PANTHER" id="PTHR13946">
    <property type="entry name" value="DNA-DIRECTED RNA POLYMERASE I,II,III"/>
    <property type="match status" value="1"/>
</dbReference>
<dbReference type="Pfam" id="PF13656">
    <property type="entry name" value="RNA_pol_L_2"/>
    <property type="match status" value="1"/>
</dbReference>
<evidence type="ECO:0000313" key="7">
    <source>
        <dbReference type="EMBL" id="KEY69891.1"/>
    </source>
</evidence>
<dbReference type="GO" id="GO:0046983">
    <property type="term" value="F:protein dimerization activity"/>
    <property type="evidence" value="ECO:0007669"/>
    <property type="project" value="InterPro"/>
</dbReference>
<keyword evidence="4" id="KW-0539">Nucleus</keyword>
<reference evidence="7 8" key="1">
    <citation type="journal article" date="2014" name="BMC Genomics">
        <title>Comparative genome sequencing reveals chemotype-specific gene clusters in the toxigenic black mold Stachybotrys.</title>
        <authorList>
            <person name="Semeiks J."/>
            <person name="Borek D."/>
            <person name="Otwinowski Z."/>
            <person name="Grishin N.V."/>
        </authorList>
    </citation>
    <scope>NUCLEOTIDE SEQUENCE [LARGE SCALE GENOMIC DNA]</scope>
    <source>
        <strain evidence="8">CBS 109288 / IBT 7711</strain>
    </source>
</reference>
<dbReference type="HAMAP" id="MF_00261">
    <property type="entry name" value="RNApol_arch_Rpo11"/>
    <property type="match status" value="1"/>
</dbReference>
<dbReference type="GO" id="GO:0003677">
    <property type="term" value="F:DNA binding"/>
    <property type="evidence" value="ECO:0007669"/>
    <property type="project" value="InterPro"/>
</dbReference>
<evidence type="ECO:0000256" key="2">
    <source>
        <dbReference type="ARBA" id="ARBA00022478"/>
    </source>
</evidence>
<evidence type="ECO:0000256" key="3">
    <source>
        <dbReference type="ARBA" id="ARBA00023163"/>
    </source>
</evidence>
<dbReference type="GO" id="GO:0006366">
    <property type="term" value="P:transcription by RNA polymerase II"/>
    <property type="evidence" value="ECO:0007669"/>
    <property type="project" value="InterPro"/>
</dbReference>
<dbReference type="InterPro" id="IPR036603">
    <property type="entry name" value="RBP11-like"/>
</dbReference>
<comment type="subcellular location">
    <subcellularLocation>
        <location evidence="1">Nucleus</location>
    </subcellularLocation>
</comment>
<organism evidence="7 8">
    <name type="scientific">Stachybotrys chartarum (strain CBS 109288 / IBT 7711)</name>
    <name type="common">Toxic black mold</name>
    <name type="synonym">Stilbospora chartarum</name>
    <dbReference type="NCBI Taxonomy" id="1280523"/>
    <lineage>
        <taxon>Eukaryota</taxon>
        <taxon>Fungi</taxon>
        <taxon>Dikarya</taxon>
        <taxon>Ascomycota</taxon>
        <taxon>Pezizomycotina</taxon>
        <taxon>Sordariomycetes</taxon>
        <taxon>Hypocreomycetidae</taxon>
        <taxon>Hypocreales</taxon>
        <taxon>Stachybotryaceae</taxon>
        <taxon>Stachybotrys</taxon>
    </lineage>
</organism>
<evidence type="ECO:0000256" key="5">
    <source>
        <dbReference type="ARBA" id="ARBA00025751"/>
    </source>
</evidence>
<dbReference type="PANTHER" id="PTHR13946:SF16">
    <property type="entry name" value="DNA-DIRECTED RNA POLYMERASE II SUBUNIT RPB11"/>
    <property type="match status" value="1"/>
</dbReference>
<dbReference type="InterPro" id="IPR008193">
    <property type="entry name" value="RNA_pol_Rpb11_13-16kDa_CS"/>
</dbReference>
<dbReference type="EMBL" id="KL648507">
    <property type="protein sequence ID" value="KEY69891.1"/>
    <property type="molecule type" value="Genomic_DNA"/>
</dbReference>
<accession>A0A084AX62</accession>
<dbReference type="InterPro" id="IPR022905">
    <property type="entry name" value="Rpo11-like"/>
</dbReference>
<dbReference type="InterPro" id="IPR037685">
    <property type="entry name" value="RBP11"/>
</dbReference>
<dbReference type="CDD" id="cd06926">
    <property type="entry name" value="RNAP_II_RPB11"/>
    <property type="match status" value="1"/>
</dbReference>
<dbReference type="SUPFAM" id="SSF55257">
    <property type="entry name" value="RBP11-like subunits of RNA polymerase"/>
    <property type="match status" value="1"/>
</dbReference>
<evidence type="ECO:0000256" key="1">
    <source>
        <dbReference type="ARBA" id="ARBA00004123"/>
    </source>
</evidence>
<evidence type="ECO:0000259" key="6">
    <source>
        <dbReference type="Pfam" id="PF13656"/>
    </source>
</evidence>
<dbReference type="GO" id="GO:0003899">
    <property type="term" value="F:DNA-directed RNA polymerase activity"/>
    <property type="evidence" value="ECO:0007669"/>
    <property type="project" value="InterPro"/>
</dbReference>
<dbReference type="OrthoDB" id="10248581at2759"/>
<comment type="similarity">
    <text evidence="5">Belongs to the archaeal Rpo11/eukaryotic RPB11/RPC19 RNA polymerase subunit family.</text>
</comment>
<dbReference type="AlphaFoldDB" id="A0A084AX62"/>
<gene>
    <name evidence="7" type="ORF">S7711_06446</name>
</gene>
<dbReference type="InterPro" id="IPR009025">
    <property type="entry name" value="RBP11-like_dimer"/>
</dbReference>
<proteinExistence type="inferred from homology"/>
<dbReference type="Gene3D" id="3.30.1360.10">
    <property type="entry name" value="RNA polymerase, RBP11-like subunit"/>
    <property type="match status" value="1"/>
</dbReference>
<name>A0A084AX62_STACB</name>
<keyword evidence="3" id="KW-0804">Transcription</keyword>
<dbReference type="HOGENOM" id="CLU_090381_2_1_1"/>
<keyword evidence="2" id="KW-0240">DNA-directed RNA polymerase</keyword>
<dbReference type="PROSITE" id="PS01154">
    <property type="entry name" value="RNA_POL_L_13KD"/>
    <property type="match status" value="1"/>
</dbReference>